<dbReference type="AlphaFoldDB" id="A0A7I7KU46"/>
<organism evidence="2 3">
    <name type="scientific">Mycobacterium cookii</name>
    <dbReference type="NCBI Taxonomy" id="1775"/>
    <lineage>
        <taxon>Bacteria</taxon>
        <taxon>Bacillati</taxon>
        <taxon>Actinomycetota</taxon>
        <taxon>Actinomycetes</taxon>
        <taxon>Mycobacteriales</taxon>
        <taxon>Mycobacteriaceae</taxon>
        <taxon>Mycobacterium</taxon>
    </lineage>
</organism>
<dbReference type="Proteomes" id="UP000465866">
    <property type="component" value="Chromosome"/>
</dbReference>
<keyword evidence="3" id="KW-1185">Reference proteome</keyword>
<evidence type="ECO:0000259" key="1">
    <source>
        <dbReference type="Pfam" id="PF08237"/>
    </source>
</evidence>
<reference evidence="2 3" key="1">
    <citation type="journal article" date="2019" name="Emerg. Microbes Infect.">
        <title>Comprehensive subspecies identification of 175 nontuberculous mycobacteria species based on 7547 genomic profiles.</title>
        <authorList>
            <person name="Matsumoto Y."/>
            <person name="Kinjo T."/>
            <person name="Motooka D."/>
            <person name="Nabeya D."/>
            <person name="Jung N."/>
            <person name="Uechi K."/>
            <person name="Horii T."/>
            <person name="Iida T."/>
            <person name="Fujita J."/>
            <person name="Nakamura S."/>
        </authorList>
    </citation>
    <scope>NUCLEOTIDE SEQUENCE [LARGE SCALE GENOMIC DNA]</scope>
    <source>
        <strain evidence="2 3">JCM 12404</strain>
    </source>
</reference>
<evidence type="ECO:0000313" key="2">
    <source>
        <dbReference type="EMBL" id="BBX45304.1"/>
    </source>
</evidence>
<dbReference type="EMBL" id="AP022569">
    <property type="protein sequence ID" value="BBX45304.1"/>
    <property type="molecule type" value="Genomic_DNA"/>
</dbReference>
<proteinExistence type="predicted"/>
<accession>A0A7I7KU46</accession>
<sequence length="239" mass="25644">MIIIPVDNQAYADAAVKLYLEPSGFHAAADGSNISTLNMPEVVPGGGLDHAVDYGVNELVTNVESDYAAGDFGNDNPLYVFGYSQSSVVAGMAEQQLAADHIPTDDLHFVMVGDSASAEGGFLNAFVNDLPESWRPYVLDVFKHFGANEVLGQTTPNNLYPTDVYSLSGDGWANYDHGLNDFGLFTDHLEYLGLTPAEIATAGAPVVDGITNYFTIHDAMVNSLEALWTQLQIADSVLF</sequence>
<evidence type="ECO:0000313" key="3">
    <source>
        <dbReference type="Proteomes" id="UP000465866"/>
    </source>
</evidence>
<dbReference type="Pfam" id="PF08237">
    <property type="entry name" value="PE-PPE"/>
    <property type="match status" value="1"/>
</dbReference>
<gene>
    <name evidence="2" type="ORF">MCOO_13190</name>
</gene>
<name>A0A7I7KU46_9MYCO</name>
<dbReference type="KEGG" id="mcoo:MCOO_13190"/>
<protein>
    <recommendedName>
        <fullName evidence="1">PE-PPE domain-containing protein</fullName>
    </recommendedName>
</protein>
<dbReference type="InterPro" id="IPR013228">
    <property type="entry name" value="PE-PPE_C"/>
</dbReference>
<feature type="domain" description="PE-PPE" evidence="1">
    <location>
        <begin position="48"/>
        <end position="174"/>
    </location>
</feature>